<dbReference type="Pfam" id="PF03108">
    <property type="entry name" value="DBD_Tnp_Mut"/>
    <property type="match status" value="1"/>
</dbReference>
<keyword evidence="4" id="KW-1185">Reference proteome</keyword>
<proteinExistence type="predicted"/>
<organism evidence="3 4">
    <name type="scientific">Stylosanthes scabra</name>
    <dbReference type="NCBI Taxonomy" id="79078"/>
    <lineage>
        <taxon>Eukaryota</taxon>
        <taxon>Viridiplantae</taxon>
        <taxon>Streptophyta</taxon>
        <taxon>Embryophyta</taxon>
        <taxon>Tracheophyta</taxon>
        <taxon>Spermatophyta</taxon>
        <taxon>Magnoliopsida</taxon>
        <taxon>eudicotyledons</taxon>
        <taxon>Gunneridae</taxon>
        <taxon>Pentapetalae</taxon>
        <taxon>rosids</taxon>
        <taxon>fabids</taxon>
        <taxon>Fabales</taxon>
        <taxon>Fabaceae</taxon>
        <taxon>Papilionoideae</taxon>
        <taxon>50 kb inversion clade</taxon>
        <taxon>dalbergioids sensu lato</taxon>
        <taxon>Dalbergieae</taxon>
        <taxon>Pterocarpus clade</taxon>
        <taxon>Stylosanthes</taxon>
    </lineage>
</organism>
<feature type="domain" description="Transposase MuDR plant" evidence="2">
    <location>
        <begin position="97"/>
        <end position="154"/>
    </location>
</feature>
<accession>A0ABU6WT89</accession>
<evidence type="ECO:0000259" key="2">
    <source>
        <dbReference type="Pfam" id="PF03108"/>
    </source>
</evidence>
<feature type="region of interest" description="Disordered" evidence="1">
    <location>
        <begin position="63"/>
        <end position="91"/>
    </location>
</feature>
<evidence type="ECO:0000313" key="3">
    <source>
        <dbReference type="EMBL" id="MED6188534.1"/>
    </source>
</evidence>
<protein>
    <recommendedName>
        <fullName evidence="2">Transposase MuDR plant domain-containing protein</fullName>
    </recommendedName>
</protein>
<reference evidence="3 4" key="1">
    <citation type="journal article" date="2023" name="Plants (Basel)">
        <title>Bridging the Gap: Combining Genomics and Transcriptomics Approaches to Understand Stylosanthes scabra, an Orphan Legume from the Brazilian Caatinga.</title>
        <authorList>
            <person name="Ferreira-Neto J.R.C."/>
            <person name="da Silva M.D."/>
            <person name="Binneck E."/>
            <person name="de Melo N.F."/>
            <person name="da Silva R.H."/>
            <person name="de Melo A.L.T.M."/>
            <person name="Pandolfi V."/>
            <person name="Bustamante F.O."/>
            <person name="Brasileiro-Vidal A.C."/>
            <person name="Benko-Iseppon A.M."/>
        </authorList>
    </citation>
    <scope>NUCLEOTIDE SEQUENCE [LARGE SCALE GENOMIC DNA]</scope>
    <source>
        <tissue evidence="3">Leaves</tissue>
    </source>
</reference>
<comment type="caution">
    <text evidence="3">The sequence shown here is derived from an EMBL/GenBank/DDBJ whole genome shotgun (WGS) entry which is preliminary data.</text>
</comment>
<sequence length="159" mass="17766">MAPVASPSFDVSLPQGNDYGCDFDDNRSFGELAVAIAAAPQPPSPRKGHVEPEPLVEEALRCDGSDEEPMMIEGDSEDDEGTIPVSREVPTSVGGEFQIGQTFQSKEEVLLAVKNYSIRRGVEYKVFMSDHDKYHGKCNEFWNGCNWMIRVTNWRRKGH</sequence>
<feature type="compositionally biased region" description="Acidic residues" evidence="1">
    <location>
        <begin position="65"/>
        <end position="81"/>
    </location>
</feature>
<evidence type="ECO:0000313" key="4">
    <source>
        <dbReference type="Proteomes" id="UP001341840"/>
    </source>
</evidence>
<name>A0ABU6WT89_9FABA</name>
<dbReference type="EMBL" id="JASCZI010182751">
    <property type="protein sequence ID" value="MED6188534.1"/>
    <property type="molecule type" value="Genomic_DNA"/>
</dbReference>
<dbReference type="Proteomes" id="UP001341840">
    <property type="component" value="Unassembled WGS sequence"/>
</dbReference>
<dbReference type="InterPro" id="IPR004332">
    <property type="entry name" value="Transposase_MuDR"/>
</dbReference>
<evidence type="ECO:0000256" key="1">
    <source>
        <dbReference type="SAM" id="MobiDB-lite"/>
    </source>
</evidence>
<gene>
    <name evidence="3" type="ORF">PIB30_086915</name>
</gene>